<dbReference type="Pfam" id="PF01381">
    <property type="entry name" value="HTH_3"/>
    <property type="match status" value="1"/>
</dbReference>
<evidence type="ECO:0000313" key="2">
    <source>
        <dbReference type="EMBL" id="MEB3075523.1"/>
    </source>
</evidence>
<proteinExistence type="predicted"/>
<gene>
    <name evidence="2" type="ORF">VJJ08_09465</name>
</gene>
<evidence type="ECO:0000259" key="1">
    <source>
        <dbReference type="PROSITE" id="PS50943"/>
    </source>
</evidence>
<name>A0ABU5Z9Y4_9FLAO</name>
<keyword evidence="3" id="KW-1185">Reference proteome</keyword>
<dbReference type="PROSITE" id="PS50943">
    <property type="entry name" value="HTH_CROC1"/>
    <property type="match status" value="1"/>
</dbReference>
<comment type="caution">
    <text evidence="2">The sequence shown here is derived from an EMBL/GenBank/DDBJ whole genome shotgun (WGS) entry which is preliminary data.</text>
</comment>
<reference evidence="2 3" key="1">
    <citation type="submission" date="2023-12" db="EMBL/GenBank/DDBJ databases">
        <title>Genomic sequences of Capnocytophaga and Parvimonas strains.</title>
        <authorList>
            <person name="Watt R.M."/>
            <person name="Wang M."/>
            <person name="Yang T."/>
            <person name="Tong W.M."/>
        </authorList>
    </citation>
    <scope>NUCLEOTIDE SEQUENCE [LARGE SCALE GENOMIC DNA]</scope>
    <source>
        <strain evidence="2 3">CCUG 13096</strain>
    </source>
</reference>
<dbReference type="RefSeq" id="WP_323983700.1">
    <property type="nucleotide sequence ID" value="NZ_JAYKBW010000010.1"/>
</dbReference>
<accession>A0ABU5Z9Y4</accession>
<dbReference type="InterPro" id="IPR001387">
    <property type="entry name" value="Cro/C1-type_HTH"/>
</dbReference>
<feature type="domain" description="HTH cro/C1-type" evidence="1">
    <location>
        <begin position="90"/>
        <end position="133"/>
    </location>
</feature>
<dbReference type="EMBL" id="JAYKBW010000010">
    <property type="protein sequence ID" value="MEB3075523.1"/>
    <property type="molecule type" value="Genomic_DNA"/>
</dbReference>
<evidence type="ECO:0000313" key="3">
    <source>
        <dbReference type="Proteomes" id="UP001311730"/>
    </source>
</evidence>
<dbReference type="Proteomes" id="UP001311730">
    <property type="component" value="Unassembled WGS sequence"/>
</dbReference>
<dbReference type="CDD" id="cd00093">
    <property type="entry name" value="HTH_XRE"/>
    <property type="match status" value="1"/>
</dbReference>
<sequence length="136" mass="15676">MNKVKAFIERVADGTYSVYIDLEDDTLNYGIIGEGDTVEEAIEDFKLSYTDMKALYEEEGKEFQEATFEFLYDLPSFLQHYSHILSFAGLERLTGVNQAQLSQYVQGYRKPSTKTVEKIQNHLQAFGKELQHLQFA</sequence>
<organism evidence="2 3">
    <name type="scientific">Capnocytophaga gingivalis</name>
    <dbReference type="NCBI Taxonomy" id="1017"/>
    <lineage>
        <taxon>Bacteria</taxon>
        <taxon>Pseudomonadati</taxon>
        <taxon>Bacteroidota</taxon>
        <taxon>Flavobacteriia</taxon>
        <taxon>Flavobacteriales</taxon>
        <taxon>Flavobacteriaceae</taxon>
        <taxon>Capnocytophaga</taxon>
    </lineage>
</organism>
<protein>
    <submittedName>
        <fullName evidence="2">Helix-turn-helix domain-containing protein</fullName>
    </submittedName>
</protein>